<dbReference type="InterPro" id="IPR011006">
    <property type="entry name" value="CheY-like_superfamily"/>
</dbReference>
<dbReference type="SUPFAM" id="SSF52172">
    <property type="entry name" value="CheY-like"/>
    <property type="match status" value="1"/>
</dbReference>
<keyword evidence="3" id="KW-0378">Hydrolase</keyword>
<comment type="caution">
    <text evidence="11">The sequence shown here is derived from an EMBL/GenBank/DDBJ whole genome shotgun (WGS) entry which is preliminary data.</text>
</comment>
<dbReference type="STRING" id="378794.GCA_001570625_00820"/>
<name>A0A354YVC8_9FIRM</name>
<feature type="domain" description="CheB-type methylesterase" evidence="10">
    <location>
        <begin position="155"/>
        <end position="270"/>
    </location>
</feature>
<dbReference type="PANTHER" id="PTHR42872:SF6">
    <property type="entry name" value="PROTEIN-GLUTAMATE METHYLESTERASE_PROTEIN-GLUTAMINE GLUTAMINASE"/>
    <property type="match status" value="1"/>
</dbReference>
<evidence type="ECO:0000256" key="3">
    <source>
        <dbReference type="ARBA" id="ARBA00022801"/>
    </source>
</evidence>
<feature type="modified residue" description="4-aspartylphosphate" evidence="8">
    <location>
        <position position="58"/>
    </location>
</feature>
<evidence type="ECO:0000256" key="6">
    <source>
        <dbReference type="ARBA" id="ARBA00048267"/>
    </source>
</evidence>
<evidence type="ECO:0000256" key="5">
    <source>
        <dbReference type="ARBA" id="ARBA00039140"/>
    </source>
</evidence>
<dbReference type="InterPro" id="IPR035909">
    <property type="entry name" value="CheB_C"/>
</dbReference>
<evidence type="ECO:0000259" key="9">
    <source>
        <dbReference type="PROSITE" id="PS50110"/>
    </source>
</evidence>
<dbReference type="Gene3D" id="3.40.50.2300">
    <property type="match status" value="1"/>
</dbReference>
<dbReference type="GO" id="GO:0006935">
    <property type="term" value="P:chemotaxis"/>
    <property type="evidence" value="ECO:0007669"/>
    <property type="project" value="InterPro"/>
</dbReference>
<dbReference type="AlphaFoldDB" id="A0A354YVC8"/>
<accession>A0A354YVC8</accession>
<feature type="non-terminal residue" evidence="11">
    <location>
        <position position="270"/>
    </location>
</feature>
<protein>
    <recommendedName>
        <fullName evidence="1">Stage 0 sporulation protein A homolog</fullName>
        <ecNumber evidence="5">3.1.1.61</ecNumber>
    </recommendedName>
</protein>
<dbReference type="PANTHER" id="PTHR42872">
    <property type="entry name" value="PROTEIN-GLUTAMATE METHYLESTERASE/PROTEIN-GLUTAMINE GLUTAMINASE"/>
    <property type="match status" value="1"/>
</dbReference>
<evidence type="ECO:0000259" key="10">
    <source>
        <dbReference type="PROSITE" id="PS50122"/>
    </source>
</evidence>
<dbReference type="CDD" id="cd16432">
    <property type="entry name" value="CheB_Rec"/>
    <property type="match status" value="1"/>
</dbReference>
<dbReference type="CDD" id="cd17541">
    <property type="entry name" value="REC_CheB-like"/>
    <property type="match status" value="1"/>
</dbReference>
<dbReference type="InterPro" id="IPR001789">
    <property type="entry name" value="Sig_transdc_resp-reg_receiver"/>
</dbReference>
<dbReference type="SUPFAM" id="SSF52738">
    <property type="entry name" value="Methylesterase CheB, C-terminal domain"/>
    <property type="match status" value="1"/>
</dbReference>
<dbReference type="EMBL" id="DNZF01000110">
    <property type="protein sequence ID" value="HBK53290.1"/>
    <property type="molecule type" value="Genomic_DNA"/>
</dbReference>
<dbReference type="Pfam" id="PF00072">
    <property type="entry name" value="Response_reg"/>
    <property type="match status" value="1"/>
</dbReference>
<comment type="caution">
    <text evidence="7">Lacks conserved residue(s) required for the propagation of feature annotation.</text>
</comment>
<dbReference type="Gene3D" id="3.40.50.180">
    <property type="entry name" value="Methylesterase CheB, C-terminal domain"/>
    <property type="match status" value="1"/>
</dbReference>
<dbReference type="PROSITE" id="PS50122">
    <property type="entry name" value="CHEB"/>
    <property type="match status" value="1"/>
</dbReference>
<evidence type="ECO:0000256" key="4">
    <source>
        <dbReference type="ARBA" id="ARBA00024867"/>
    </source>
</evidence>
<comment type="function">
    <text evidence="4">May play the central regulatory role in sporulation. It may be an element of the effector pathway responsible for the activation of sporulation genes in response to nutritional stress. Spo0A may act in concert with spo0H (a sigma factor) to control the expression of some genes that are critical to the sporulation process.</text>
</comment>
<dbReference type="SMART" id="SM00448">
    <property type="entry name" value="REC"/>
    <property type="match status" value="1"/>
</dbReference>
<evidence type="ECO:0000313" key="11">
    <source>
        <dbReference type="EMBL" id="HBK53290.1"/>
    </source>
</evidence>
<evidence type="ECO:0000256" key="7">
    <source>
        <dbReference type="PROSITE-ProRule" id="PRU00050"/>
    </source>
</evidence>
<dbReference type="Proteomes" id="UP000263273">
    <property type="component" value="Unassembled WGS sequence"/>
</dbReference>
<gene>
    <name evidence="11" type="ORF">DDZ44_05070</name>
</gene>
<dbReference type="PROSITE" id="PS50110">
    <property type="entry name" value="RESPONSE_REGULATORY"/>
    <property type="match status" value="1"/>
</dbReference>
<keyword evidence="2" id="KW-0963">Cytoplasm</keyword>
<keyword evidence="8" id="KW-0597">Phosphoprotein</keyword>
<feature type="domain" description="Response regulatory" evidence="9">
    <location>
        <begin position="7"/>
        <end position="120"/>
    </location>
</feature>
<organism evidence="11 12">
    <name type="scientific">Syntrophomonas wolfei</name>
    <dbReference type="NCBI Taxonomy" id="863"/>
    <lineage>
        <taxon>Bacteria</taxon>
        <taxon>Bacillati</taxon>
        <taxon>Bacillota</taxon>
        <taxon>Clostridia</taxon>
        <taxon>Eubacteriales</taxon>
        <taxon>Syntrophomonadaceae</taxon>
        <taxon>Syntrophomonas</taxon>
    </lineage>
</organism>
<sequence>MRLRRIKTLIVDDSLLFRETLARGISRDPAIEVVATAADAFKARDMIIKHKPDVMTLDVEMPRMSGIEFLRRLMPQYPLPVVMISALSESVFDALNAGAIDFVVKPDMNRNQDLDSFIRELILKIKIASVARLGRRTEVSKLLPTGKSQAGQGWIIAIGASTGGPEAIYQIVKNFNQNTPGTVIVQHMPAGFTRMYAERLNDTCVVEVKEAQNNDRVKMGQVLIAPGEYQMRLKQKAGDYMVECHPGEKVNGHCPAVDVLFDSVAQSAGA</sequence>
<evidence type="ECO:0000313" key="12">
    <source>
        <dbReference type="Proteomes" id="UP000263273"/>
    </source>
</evidence>
<dbReference type="GO" id="GO:0008984">
    <property type="term" value="F:protein-glutamate methylesterase activity"/>
    <property type="evidence" value="ECO:0007669"/>
    <property type="project" value="UniProtKB-EC"/>
</dbReference>
<evidence type="ECO:0000256" key="1">
    <source>
        <dbReference type="ARBA" id="ARBA00018672"/>
    </source>
</evidence>
<reference evidence="11 12" key="1">
    <citation type="journal article" date="2018" name="Nat. Biotechnol.">
        <title>A standardized bacterial taxonomy based on genome phylogeny substantially revises the tree of life.</title>
        <authorList>
            <person name="Parks D.H."/>
            <person name="Chuvochina M."/>
            <person name="Waite D.W."/>
            <person name="Rinke C."/>
            <person name="Skarshewski A."/>
            <person name="Chaumeil P.A."/>
            <person name="Hugenholtz P."/>
        </authorList>
    </citation>
    <scope>NUCLEOTIDE SEQUENCE [LARGE SCALE GENOMIC DNA]</scope>
    <source>
        <strain evidence="11">UBA10948</strain>
    </source>
</reference>
<comment type="catalytic activity">
    <reaction evidence="6">
        <text>[protein]-L-glutamate 5-O-methyl ester + H2O = L-glutamyl-[protein] + methanol + H(+)</text>
        <dbReference type="Rhea" id="RHEA:23236"/>
        <dbReference type="Rhea" id="RHEA-COMP:10208"/>
        <dbReference type="Rhea" id="RHEA-COMP:10311"/>
        <dbReference type="ChEBI" id="CHEBI:15377"/>
        <dbReference type="ChEBI" id="CHEBI:15378"/>
        <dbReference type="ChEBI" id="CHEBI:17790"/>
        <dbReference type="ChEBI" id="CHEBI:29973"/>
        <dbReference type="ChEBI" id="CHEBI:82795"/>
        <dbReference type="EC" id="3.1.1.61"/>
    </reaction>
</comment>
<proteinExistence type="predicted"/>
<dbReference type="GO" id="GO:0000156">
    <property type="term" value="F:phosphorelay response regulator activity"/>
    <property type="evidence" value="ECO:0007669"/>
    <property type="project" value="InterPro"/>
</dbReference>
<dbReference type="GO" id="GO:0005737">
    <property type="term" value="C:cytoplasm"/>
    <property type="evidence" value="ECO:0007669"/>
    <property type="project" value="InterPro"/>
</dbReference>
<evidence type="ECO:0000256" key="8">
    <source>
        <dbReference type="PROSITE-ProRule" id="PRU00169"/>
    </source>
</evidence>
<dbReference type="EC" id="3.1.1.61" evidence="5"/>
<dbReference type="InterPro" id="IPR000673">
    <property type="entry name" value="Sig_transdc_resp-reg_Me-estase"/>
</dbReference>
<evidence type="ECO:0000256" key="2">
    <source>
        <dbReference type="ARBA" id="ARBA00022490"/>
    </source>
</evidence>
<dbReference type="Pfam" id="PF01339">
    <property type="entry name" value="CheB_methylest"/>
    <property type="match status" value="1"/>
</dbReference>